<organism evidence="1 2">
    <name type="scientific">Lacibacter sediminis</name>
    <dbReference type="NCBI Taxonomy" id="2760713"/>
    <lineage>
        <taxon>Bacteria</taxon>
        <taxon>Pseudomonadati</taxon>
        <taxon>Bacteroidota</taxon>
        <taxon>Chitinophagia</taxon>
        <taxon>Chitinophagales</taxon>
        <taxon>Chitinophagaceae</taxon>
        <taxon>Lacibacter</taxon>
    </lineage>
</organism>
<keyword evidence="2" id="KW-1185">Reference proteome</keyword>
<dbReference type="PROSITE" id="PS51257">
    <property type="entry name" value="PROKAR_LIPOPROTEIN"/>
    <property type="match status" value="1"/>
</dbReference>
<protein>
    <submittedName>
        <fullName evidence="1">Uncharacterized protein</fullName>
    </submittedName>
</protein>
<gene>
    <name evidence="1" type="ORF">H4075_07025</name>
</gene>
<evidence type="ECO:0000313" key="2">
    <source>
        <dbReference type="Proteomes" id="UP000515344"/>
    </source>
</evidence>
<dbReference type="RefSeq" id="WP_182805421.1">
    <property type="nucleotide sequence ID" value="NZ_CP060007.1"/>
</dbReference>
<accession>A0A7G5XKD2</accession>
<sequence>MYLKFSFIIAVFYFTIATGCRKQAELLPVVPSIVDSSSYLQLTFNGMQPNLGTMYAILSITKENGDSVFTNRKVAITQSNQQYISEKIKLGKNSYKLAKLVVVKSSDTAKFATPQLQSAKAGLVNVALPLPVNITSAGVHAVQLSVLPVSLSEDPSSFGYTTADFGFEAYFTLQAHLQMKVGDVGYDSLPGLLKLEAVKLNGDRWLREIELRKGITLVQVPQEYDNYTFTITKWNTSIQKQYNRAELNNNMLVSLAGTRSAKRLVEESVFIENSGALTADSRSEYFYNQNGKLKIIRYYQRSLQFSGLPLTFVYNFQYSQPNAWDTVYRYDANQQLTGFTAMERTNNGHIHSMFNKSYDQHTGAAVSYSVVNGNKEITVDYLFSNNNSMRYNIKFEHGNKVEDRGQSSIGGAESGTYSYDAFINPYHQLGYDDMYFTNASKNNLMSMSKGYAGGFPTVIPYRYEYVYDEDGYPKESFVSYKGYSSQQHLYRIKKVFRYQ</sequence>
<dbReference type="KEGG" id="lacs:H4075_07025"/>
<reference evidence="2" key="1">
    <citation type="submission" date="2020-08" db="EMBL/GenBank/DDBJ databases">
        <title>Lacibacter sp. S13-6-6 genome sequencing.</title>
        <authorList>
            <person name="Jin L."/>
        </authorList>
    </citation>
    <scope>NUCLEOTIDE SEQUENCE [LARGE SCALE GENOMIC DNA]</scope>
    <source>
        <strain evidence="2">S13-6-6</strain>
    </source>
</reference>
<evidence type="ECO:0000313" key="1">
    <source>
        <dbReference type="EMBL" id="QNA45935.1"/>
    </source>
</evidence>
<name>A0A7G5XKD2_9BACT</name>
<dbReference type="Proteomes" id="UP000515344">
    <property type="component" value="Chromosome"/>
</dbReference>
<dbReference type="EMBL" id="CP060007">
    <property type="protein sequence ID" value="QNA45935.1"/>
    <property type="molecule type" value="Genomic_DNA"/>
</dbReference>
<proteinExistence type="predicted"/>
<dbReference type="AlphaFoldDB" id="A0A7G5XKD2"/>